<dbReference type="InterPro" id="IPR001789">
    <property type="entry name" value="Sig_transdc_resp-reg_receiver"/>
</dbReference>
<dbReference type="InterPro" id="IPR011006">
    <property type="entry name" value="CheY-like_superfamily"/>
</dbReference>
<dbReference type="Gene3D" id="3.40.50.2300">
    <property type="match status" value="1"/>
</dbReference>
<keyword evidence="1 2" id="KW-0597">Phosphoprotein</keyword>
<dbReference type="Proteomes" id="UP000230390">
    <property type="component" value="Unassembled WGS sequence"/>
</dbReference>
<organism evidence="4 5">
    <name type="scientific">Massilia eurypsychrophila</name>
    <dbReference type="NCBI Taxonomy" id="1485217"/>
    <lineage>
        <taxon>Bacteria</taxon>
        <taxon>Pseudomonadati</taxon>
        <taxon>Pseudomonadota</taxon>
        <taxon>Betaproteobacteria</taxon>
        <taxon>Burkholderiales</taxon>
        <taxon>Oxalobacteraceae</taxon>
        <taxon>Telluria group</taxon>
        <taxon>Massilia</taxon>
    </lineage>
</organism>
<gene>
    <name evidence="4" type="ORF">CR105_10665</name>
</gene>
<dbReference type="PANTHER" id="PTHR44591:SF3">
    <property type="entry name" value="RESPONSE REGULATORY DOMAIN-CONTAINING PROTEIN"/>
    <property type="match status" value="1"/>
</dbReference>
<protein>
    <submittedName>
        <fullName evidence="4">Two-component system response regulator</fullName>
    </submittedName>
</protein>
<dbReference type="AlphaFoldDB" id="A0A2G8TFZ2"/>
<accession>A0A2G8TFZ2</accession>
<sequence>MTARILLIEDDSASMELMLYLLKSFGFTTIFAFDAEDGLRLAGSTAPDLILCDVNLPGMSGLALMRNLKQLSGLRRVPIIAVTAMAMAGDEDGLMSLGFDGYIGKPIDPEQLHEQLLSYLELDQRAK</sequence>
<dbReference type="InterPro" id="IPR050595">
    <property type="entry name" value="Bact_response_regulator"/>
</dbReference>
<feature type="domain" description="Response regulatory" evidence="3">
    <location>
        <begin position="4"/>
        <end position="120"/>
    </location>
</feature>
<proteinExistence type="predicted"/>
<dbReference type="PROSITE" id="PS50110">
    <property type="entry name" value="RESPONSE_REGULATORY"/>
    <property type="match status" value="1"/>
</dbReference>
<comment type="caution">
    <text evidence="4">The sequence shown here is derived from an EMBL/GenBank/DDBJ whole genome shotgun (WGS) entry which is preliminary data.</text>
</comment>
<dbReference type="EMBL" id="PDOC01000005">
    <property type="protein sequence ID" value="PIL44933.1"/>
    <property type="molecule type" value="Genomic_DNA"/>
</dbReference>
<dbReference type="RefSeq" id="WP_099788437.1">
    <property type="nucleotide sequence ID" value="NZ_JBHLYV010000032.1"/>
</dbReference>
<dbReference type="OrthoDB" id="9179585at2"/>
<name>A0A2G8TFZ2_9BURK</name>
<dbReference type="SUPFAM" id="SSF52172">
    <property type="entry name" value="CheY-like"/>
    <property type="match status" value="1"/>
</dbReference>
<evidence type="ECO:0000313" key="5">
    <source>
        <dbReference type="Proteomes" id="UP000230390"/>
    </source>
</evidence>
<evidence type="ECO:0000256" key="1">
    <source>
        <dbReference type="ARBA" id="ARBA00022553"/>
    </source>
</evidence>
<evidence type="ECO:0000313" key="4">
    <source>
        <dbReference type="EMBL" id="PIL44933.1"/>
    </source>
</evidence>
<dbReference type="PANTHER" id="PTHR44591">
    <property type="entry name" value="STRESS RESPONSE REGULATOR PROTEIN 1"/>
    <property type="match status" value="1"/>
</dbReference>
<reference evidence="4 5" key="1">
    <citation type="submission" date="2017-10" db="EMBL/GenBank/DDBJ databases">
        <title>Massilia psychrophilum sp. nov., a novel purple-pigmented bacterium isolated from Tianshan glacier, Xinjiang Municipality, China.</title>
        <authorList>
            <person name="Wang H."/>
        </authorList>
    </citation>
    <scope>NUCLEOTIDE SEQUENCE [LARGE SCALE GENOMIC DNA]</scope>
    <source>
        <strain evidence="4 5">JCM 30074</strain>
    </source>
</reference>
<feature type="modified residue" description="4-aspartylphosphate" evidence="2">
    <location>
        <position position="53"/>
    </location>
</feature>
<evidence type="ECO:0000256" key="2">
    <source>
        <dbReference type="PROSITE-ProRule" id="PRU00169"/>
    </source>
</evidence>
<dbReference type="SMART" id="SM00448">
    <property type="entry name" value="REC"/>
    <property type="match status" value="1"/>
</dbReference>
<evidence type="ECO:0000259" key="3">
    <source>
        <dbReference type="PROSITE" id="PS50110"/>
    </source>
</evidence>
<dbReference type="GO" id="GO:0000160">
    <property type="term" value="P:phosphorelay signal transduction system"/>
    <property type="evidence" value="ECO:0007669"/>
    <property type="project" value="InterPro"/>
</dbReference>
<keyword evidence="5" id="KW-1185">Reference proteome</keyword>
<dbReference type="Pfam" id="PF00072">
    <property type="entry name" value="Response_reg"/>
    <property type="match status" value="1"/>
</dbReference>